<sequence length="330" mass="36608">MAKGGGFYAVAAGRSTGVFTTWAECEAQVKGFNGSRYKKFKTNTEARAFIDDYNKQHGFTPSSSELSPPAANPKRPREDAVVVGQPPAQKLKQDQPGTYYAVAKGGWWYAVAKGRKTGVFRTWAEAKKQVENLFSASFKKFPTKEQAEAFVNQHAAATKGQSGDPDPKDPSSLVAFCDGSALENGRRGCRAGYACIFPHNESWNVAKQLVEDRVTNNRAEYMAALEAMKRANIEDPEASRVLFIFSDSMLLIRSMTEWVGTWQKNNWKKSDGASVQNRDLLELLMAEKGKRRVRWTHVKAHTGKKDWRSKWNDVADNAARGAALTVGAEN</sequence>
<protein>
    <recommendedName>
        <fullName evidence="4 10">ribonuclease H</fullName>
        <ecNumber evidence="4 10">3.1.26.4</ecNumber>
    </recommendedName>
</protein>
<accession>G4Z6L5</accession>
<evidence type="ECO:0000256" key="6">
    <source>
        <dbReference type="ARBA" id="ARBA00022723"/>
    </source>
</evidence>
<dbReference type="InterPro" id="IPR002156">
    <property type="entry name" value="RNaseH_domain"/>
</dbReference>
<dbReference type="GO" id="GO:0003676">
    <property type="term" value="F:nucleic acid binding"/>
    <property type="evidence" value="ECO:0007669"/>
    <property type="project" value="UniProtKB-UniRule"/>
</dbReference>
<dbReference type="Pfam" id="PF01693">
    <property type="entry name" value="Cauli_VI"/>
    <property type="match status" value="2"/>
</dbReference>
<organism evidence="12 13">
    <name type="scientific">Phytophthora sojae (strain P6497)</name>
    <name type="common">Soybean stem and root rot agent</name>
    <name type="synonym">Phytophthora megasperma f. sp. glycines</name>
    <dbReference type="NCBI Taxonomy" id="1094619"/>
    <lineage>
        <taxon>Eukaryota</taxon>
        <taxon>Sar</taxon>
        <taxon>Stramenopiles</taxon>
        <taxon>Oomycota</taxon>
        <taxon>Peronosporomycetes</taxon>
        <taxon>Peronosporales</taxon>
        <taxon>Peronosporaceae</taxon>
        <taxon>Phytophthora</taxon>
    </lineage>
</organism>
<dbReference type="InterPro" id="IPR011320">
    <property type="entry name" value="RNase_H1_N"/>
</dbReference>
<dbReference type="EMBL" id="JH159153">
    <property type="protein sequence ID" value="EGZ19585.1"/>
    <property type="molecule type" value="Genomic_DNA"/>
</dbReference>
<dbReference type="Gene3D" id="3.30.420.10">
    <property type="entry name" value="Ribonuclease H-like superfamily/Ribonuclease H"/>
    <property type="match status" value="1"/>
</dbReference>
<evidence type="ECO:0000256" key="8">
    <source>
        <dbReference type="ARBA" id="ARBA00022801"/>
    </source>
</evidence>
<dbReference type="PROSITE" id="PS50879">
    <property type="entry name" value="RNASE_H_1"/>
    <property type="match status" value="1"/>
</dbReference>
<evidence type="ECO:0000313" key="13">
    <source>
        <dbReference type="Proteomes" id="UP000002640"/>
    </source>
</evidence>
<keyword evidence="13" id="KW-1185">Reference proteome</keyword>
<dbReference type="InterPro" id="IPR012337">
    <property type="entry name" value="RNaseH-like_sf"/>
</dbReference>
<dbReference type="InterPro" id="IPR050092">
    <property type="entry name" value="RNase_H"/>
</dbReference>
<dbReference type="RefSeq" id="XP_009522302.1">
    <property type="nucleotide sequence ID" value="XM_009524007.1"/>
</dbReference>
<dbReference type="PIRSF" id="PIRSF036852">
    <property type="entry name" value="Ribonuclease_H1_euk"/>
    <property type="match status" value="1"/>
</dbReference>
<keyword evidence="8 10" id="KW-0378">Hydrolase</keyword>
<dbReference type="SUPFAM" id="SSF55658">
    <property type="entry name" value="L9 N-domain-like"/>
    <property type="match status" value="2"/>
</dbReference>
<proteinExistence type="inferred from homology"/>
<dbReference type="Pfam" id="PF00075">
    <property type="entry name" value="RNase_H"/>
    <property type="match status" value="1"/>
</dbReference>
<dbReference type="InParanoid" id="G4Z6L5"/>
<keyword evidence="6 10" id="KW-0479">Metal-binding</keyword>
<evidence type="ECO:0000256" key="10">
    <source>
        <dbReference type="PIRNR" id="PIRNR036852"/>
    </source>
</evidence>
<evidence type="ECO:0000313" key="12">
    <source>
        <dbReference type="EMBL" id="EGZ19585.1"/>
    </source>
</evidence>
<dbReference type="InterPro" id="IPR009027">
    <property type="entry name" value="Ribosomal_bL9/RNase_H1_N"/>
</dbReference>
<keyword evidence="5 10" id="KW-0540">Nuclease</keyword>
<dbReference type="EC" id="3.1.26.4" evidence="4 10"/>
<evidence type="ECO:0000256" key="4">
    <source>
        <dbReference type="ARBA" id="ARBA00012180"/>
    </source>
</evidence>
<evidence type="ECO:0000256" key="1">
    <source>
        <dbReference type="ARBA" id="ARBA00000077"/>
    </source>
</evidence>
<feature type="domain" description="RNase H type-1" evidence="11">
    <location>
        <begin position="169"/>
        <end position="324"/>
    </location>
</feature>
<dbReference type="GO" id="GO:0004523">
    <property type="term" value="F:RNA-DNA hybrid ribonuclease activity"/>
    <property type="evidence" value="ECO:0007669"/>
    <property type="project" value="UniProtKB-UniRule"/>
</dbReference>
<reference evidence="12 13" key="1">
    <citation type="journal article" date="2006" name="Science">
        <title>Phytophthora genome sequences uncover evolutionary origins and mechanisms of pathogenesis.</title>
        <authorList>
            <person name="Tyler B.M."/>
            <person name="Tripathy S."/>
            <person name="Zhang X."/>
            <person name="Dehal P."/>
            <person name="Jiang R.H."/>
            <person name="Aerts A."/>
            <person name="Arredondo F.D."/>
            <person name="Baxter L."/>
            <person name="Bensasson D."/>
            <person name="Beynon J.L."/>
            <person name="Chapman J."/>
            <person name="Damasceno C.M."/>
            <person name="Dorrance A.E."/>
            <person name="Dou D."/>
            <person name="Dickerman A.W."/>
            <person name="Dubchak I.L."/>
            <person name="Garbelotto M."/>
            <person name="Gijzen M."/>
            <person name="Gordon S.G."/>
            <person name="Govers F."/>
            <person name="Grunwald N.J."/>
            <person name="Huang W."/>
            <person name="Ivors K.L."/>
            <person name="Jones R.W."/>
            <person name="Kamoun S."/>
            <person name="Krampis K."/>
            <person name="Lamour K.H."/>
            <person name="Lee M.K."/>
            <person name="McDonald W.H."/>
            <person name="Medina M."/>
            <person name="Meijer H.J."/>
            <person name="Nordberg E.K."/>
            <person name="Maclean D.J."/>
            <person name="Ospina-Giraldo M.D."/>
            <person name="Morris P.F."/>
            <person name="Phuntumart V."/>
            <person name="Putnam N.H."/>
            <person name="Rash S."/>
            <person name="Rose J.K."/>
            <person name="Sakihama Y."/>
            <person name="Salamov A.A."/>
            <person name="Savidor A."/>
            <person name="Scheuring C.F."/>
            <person name="Smith B.M."/>
            <person name="Sobral B.W."/>
            <person name="Terry A."/>
            <person name="Torto-Alalibo T.A."/>
            <person name="Win J."/>
            <person name="Xu Z."/>
            <person name="Zhang H."/>
            <person name="Grigoriev I.V."/>
            <person name="Rokhsar D.S."/>
            <person name="Boore J.L."/>
        </authorList>
    </citation>
    <scope>NUCLEOTIDE SEQUENCE [LARGE SCALE GENOMIC DNA]</scope>
    <source>
        <strain evidence="12 13">P6497</strain>
    </source>
</reference>
<keyword evidence="9 10" id="KW-0460">Magnesium</keyword>
<dbReference type="SMR" id="G4Z6L5"/>
<evidence type="ECO:0000256" key="7">
    <source>
        <dbReference type="ARBA" id="ARBA00022759"/>
    </source>
</evidence>
<comment type="cofactor">
    <cofactor evidence="2 10">
        <name>Mg(2+)</name>
        <dbReference type="ChEBI" id="CHEBI:18420"/>
    </cofactor>
</comment>
<evidence type="ECO:0000256" key="5">
    <source>
        <dbReference type="ARBA" id="ARBA00022722"/>
    </source>
</evidence>
<dbReference type="InterPro" id="IPR037056">
    <property type="entry name" value="RNase_H1_N_sf"/>
</dbReference>
<comment type="function">
    <text evidence="10">Endonuclease that specifically degrades the RNA of RNA-DNA hybrids.</text>
</comment>
<dbReference type="FunFam" id="3.40.970.10:FF:000001">
    <property type="entry name" value="Ribonuclease H1"/>
    <property type="match status" value="2"/>
</dbReference>
<dbReference type="PANTHER" id="PTHR10642:SF26">
    <property type="entry name" value="RIBONUCLEASE H1"/>
    <property type="match status" value="1"/>
</dbReference>
<dbReference type="Proteomes" id="UP000002640">
    <property type="component" value="Unassembled WGS sequence"/>
</dbReference>
<dbReference type="STRING" id="1094619.G4Z6L5"/>
<evidence type="ECO:0000256" key="3">
    <source>
        <dbReference type="ARBA" id="ARBA00005300"/>
    </source>
</evidence>
<keyword evidence="7 10" id="KW-0255">Endonuclease</keyword>
<dbReference type="FunFam" id="3.30.420.10:FF:000275">
    <property type="entry name" value="Ribonuclease H"/>
    <property type="match status" value="1"/>
</dbReference>
<comment type="similarity">
    <text evidence="3 10">Belongs to the RNase H family.</text>
</comment>
<dbReference type="KEGG" id="psoj:PHYSODRAFT_496359"/>
<dbReference type="Gene3D" id="3.40.970.10">
    <property type="entry name" value="Ribonuclease H1, N-terminal domain"/>
    <property type="match status" value="2"/>
</dbReference>
<dbReference type="SUPFAM" id="SSF53098">
    <property type="entry name" value="Ribonuclease H-like"/>
    <property type="match status" value="1"/>
</dbReference>
<dbReference type="GeneID" id="20657300"/>
<dbReference type="PANTHER" id="PTHR10642">
    <property type="entry name" value="RIBONUCLEASE H1"/>
    <property type="match status" value="1"/>
</dbReference>
<dbReference type="AlphaFoldDB" id="G4Z6L5"/>
<name>G4Z6L5_PHYSP</name>
<evidence type="ECO:0000259" key="11">
    <source>
        <dbReference type="PROSITE" id="PS50879"/>
    </source>
</evidence>
<comment type="catalytic activity">
    <reaction evidence="1 10">
        <text>Endonucleolytic cleavage to 5'-phosphomonoester.</text>
        <dbReference type="EC" id="3.1.26.4"/>
    </reaction>
</comment>
<dbReference type="InterPro" id="IPR017067">
    <property type="entry name" value="RNase_H1_euk"/>
</dbReference>
<evidence type="ECO:0000256" key="9">
    <source>
        <dbReference type="ARBA" id="ARBA00022842"/>
    </source>
</evidence>
<dbReference type="GO" id="GO:0043137">
    <property type="term" value="P:DNA replication, removal of RNA primer"/>
    <property type="evidence" value="ECO:0007669"/>
    <property type="project" value="TreeGrafter"/>
</dbReference>
<dbReference type="InterPro" id="IPR036397">
    <property type="entry name" value="RNaseH_sf"/>
</dbReference>
<gene>
    <name evidence="12" type="ORF">PHYSODRAFT_496359</name>
</gene>
<dbReference type="GO" id="GO:0000287">
    <property type="term" value="F:magnesium ion binding"/>
    <property type="evidence" value="ECO:0007669"/>
    <property type="project" value="UniProtKB-UniRule"/>
</dbReference>
<dbReference type="OMA" id="IRSMTEW"/>
<evidence type="ECO:0000256" key="2">
    <source>
        <dbReference type="ARBA" id="ARBA00001946"/>
    </source>
</evidence>
<dbReference type="CDD" id="cd09280">
    <property type="entry name" value="RNase_HI_eukaryote_like"/>
    <property type="match status" value="1"/>
</dbReference>